<evidence type="ECO:0000256" key="1">
    <source>
        <dbReference type="SAM" id="Phobius"/>
    </source>
</evidence>
<keyword evidence="1" id="KW-1133">Transmembrane helix</keyword>
<keyword evidence="1" id="KW-0812">Transmembrane</keyword>
<accession>A0A0V0HAK7</accession>
<dbReference type="EMBL" id="GEDG01022479">
    <property type="protein sequence ID" value="JAP17474.1"/>
    <property type="molecule type" value="Transcribed_RNA"/>
</dbReference>
<feature type="transmembrane region" description="Helical" evidence="1">
    <location>
        <begin position="54"/>
        <end position="81"/>
    </location>
</feature>
<protein>
    <submittedName>
        <fullName evidence="2">Putative ovule protein</fullName>
    </submittedName>
</protein>
<reference evidence="2" key="1">
    <citation type="submission" date="2015-12" db="EMBL/GenBank/DDBJ databases">
        <title>Gene expression during late stages of embryo sac development: a critical building block for successful pollen-pistil interactions.</title>
        <authorList>
            <person name="Liu Y."/>
            <person name="Joly V."/>
            <person name="Sabar M."/>
            <person name="Matton D.P."/>
        </authorList>
    </citation>
    <scope>NUCLEOTIDE SEQUENCE</scope>
</reference>
<proteinExistence type="predicted"/>
<name>A0A0V0HAK7_SOLCH</name>
<dbReference type="AlphaFoldDB" id="A0A0V0HAK7"/>
<keyword evidence="1" id="KW-0472">Membrane</keyword>
<evidence type="ECO:0000313" key="2">
    <source>
        <dbReference type="EMBL" id="JAP17474.1"/>
    </source>
</evidence>
<organism evidence="2">
    <name type="scientific">Solanum chacoense</name>
    <name type="common">Chaco potato</name>
    <dbReference type="NCBI Taxonomy" id="4108"/>
    <lineage>
        <taxon>Eukaryota</taxon>
        <taxon>Viridiplantae</taxon>
        <taxon>Streptophyta</taxon>
        <taxon>Embryophyta</taxon>
        <taxon>Tracheophyta</taxon>
        <taxon>Spermatophyta</taxon>
        <taxon>Magnoliopsida</taxon>
        <taxon>eudicotyledons</taxon>
        <taxon>Gunneridae</taxon>
        <taxon>Pentapetalae</taxon>
        <taxon>asterids</taxon>
        <taxon>lamiids</taxon>
        <taxon>Solanales</taxon>
        <taxon>Solanaceae</taxon>
        <taxon>Solanoideae</taxon>
        <taxon>Solaneae</taxon>
        <taxon>Solanum</taxon>
    </lineage>
</organism>
<sequence length="82" mass="10024">MKNLKIWIYLNCGRRPNMHQWNMIFEIRKVNFLFRSSPVRARSVISKLMCAFSYYCKCSFVFFIFFCYPFSIGFFVIVNFFL</sequence>